<feature type="compositionally biased region" description="Polar residues" evidence="3">
    <location>
        <begin position="330"/>
        <end position="348"/>
    </location>
</feature>
<reference evidence="5" key="1">
    <citation type="journal article" date="2020" name="Nat. Commun.">
        <title>Large-scale genome sequencing of mycorrhizal fungi provides insights into the early evolution of symbiotic traits.</title>
        <authorList>
            <person name="Miyauchi S."/>
            <person name="Kiss E."/>
            <person name="Kuo A."/>
            <person name="Drula E."/>
            <person name="Kohler A."/>
            <person name="Sanchez-Garcia M."/>
            <person name="Morin E."/>
            <person name="Andreopoulos B."/>
            <person name="Barry K.W."/>
            <person name="Bonito G."/>
            <person name="Buee M."/>
            <person name="Carver A."/>
            <person name="Chen C."/>
            <person name="Cichocki N."/>
            <person name="Clum A."/>
            <person name="Culley D."/>
            <person name="Crous P.W."/>
            <person name="Fauchery L."/>
            <person name="Girlanda M."/>
            <person name="Hayes R.D."/>
            <person name="Keri Z."/>
            <person name="LaButti K."/>
            <person name="Lipzen A."/>
            <person name="Lombard V."/>
            <person name="Magnuson J."/>
            <person name="Maillard F."/>
            <person name="Murat C."/>
            <person name="Nolan M."/>
            <person name="Ohm R.A."/>
            <person name="Pangilinan J."/>
            <person name="Pereira M.F."/>
            <person name="Perotto S."/>
            <person name="Peter M."/>
            <person name="Pfister S."/>
            <person name="Riley R."/>
            <person name="Sitrit Y."/>
            <person name="Stielow J.B."/>
            <person name="Szollosi G."/>
            <person name="Zifcakova L."/>
            <person name="Stursova M."/>
            <person name="Spatafora J.W."/>
            <person name="Tedersoo L."/>
            <person name="Vaario L.M."/>
            <person name="Yamada A."/>
            <person name="Yan M."/>
            <person name="Wang P."/>
            <person name="Xu J."/>
            <person name="Bruns T."/>
            <person name="Baldrian P."/>
            <person name="Vilgalys R."/>
            <person name="Dunand C."/>
            <person name="Henrissat B."/>
            <person name="Grigoriev I.V."/>
            <person name="Hibbett D."/>
            <person name="Nagy L.G."/>
            <person name="Martin F.M."/>
        </authorList>
    </citation>
    <scope>NUCLEOTIDE SEQUENCE</scope>
    <source>
        <strain evidence="5">UP504</strain>
    </source>
</reference>
<dbReference type="OrthoDB" id="428734at2759"/>
<keyword evidence="6" id="KW-1185">Reference proteome</keyword>
<protein>
    <recommendedName>
        <fullName evidence="4">Endonuclease/exonuclease/phosphatase domain-containing protein</fullName>
    </recommendedName>
</protein>
<proteinExistence type="inferred from homology"/>
<evidence type="ECO:0000256" key="1">
    <source>
        <dbReference type="ARBA" id="ARBA00010774"/>
    </source>
</evidence>
<feature type="compositionally biased region" description="Acidic residues" evidence="3">
    <location>
        <begin position="313"/>
        <end position="323"/>
    </location>
</feature>
<comment type="similarity">
    <text evidence="1">Belongs to the CCR4/nocturin family.</text>
</comment>
<dbReference type="Pfam" id="PF03372">
    <property type="entry name" value="Exo_endo_phos"/>
    <property type="match status" value="1"/>
</dbReference>
<dbReference type="PANTHER" id="PTHR12121">
    <property type="entry name" value="CARBON CATABOLITE REPRESSOR PROTEIN 4"/>
    <property type="match status" value="1"/>
</dbReference>
<evidence type="ECO:0000313" key="5">
    <source>
        <dbReference type="EMBL" id="KAF9515632.1"/>
    </source>
</evidence>
<feature type="region of interest" description="Disordered" evidence="3">
    <location>
        <begin position="302"/>
        <end position="370"/>
    </location>
</feature>
<feature type="domain" description="Endonuclease/exonuclease/phosphatase" evidence="4">
    <location>
        <begin position="66"/>
        <end position="290"/>
    </location>
</feature>
<evidence type="ECO:0000313" key="6">
    <source>
        <dbReference type="Proteomes" id="UP000886523"/>
    </source>
</evidence>
<gene>
    <name evidence="5" type="ORF">BS47DRAFT_1371989</name>
</gene>
<dbReference type="InterPro" id="IPR050410">
    <property type="entry name" value="CCR4/nocturin_mRNA_transcr"/>
</dbReference>
<accession>A0A9P6DVS4</accession>
<name>A0A9P6DVS4_9AGAM</name>
<dbReference type="GO" id="GO:0006139">
    <property type="term" value="P:nucleobase-containing compound metabolic process"/>
    <property type="evidence" value="ECO:0007669"/>
    <property type="project" value="UniProtKB-ARBA"/>
</dbReference>
<feature type="compositionally biased region" description="Basic and acidic residues" evidence="3">
    <location>
        <begin position="349"/>
        <end position="361"/>
    </location>
</feature>
<dbReference type="EMBL" id="MU128948">
    <property type="protein sequence ID" value="KAF9515632.1"/>
    <property type="molecule type" value="Genomic_DNA"/>
</dbReference>
<evidence type="ECO:0000259" key="4">
    <source>
        <dbReference type="Pfam" id="PF03372"/>
    </source>
</evidence>
<dbReference type="AlphaFoldDB" id="A0A9P6DVS4"/>
<evidence type="ECO:0000256" key="2">
    <source>
        <dbReference type="ARBA" id="ARBA00022801"/>
    </source>
</evidence>
<sequence length="503" mass="56557">MPYELTAEQLAIRDERRRKKVVAPASTPPAHLDVGWLADESRGKILKRDCVQLRPARSPTSSVKIMSWNMLAQILVRRELFPYSDCLRGSAREWMLLREILTYSADIVCLQEVDRLEKLIPPLKNAGYSTTYAAGRGKRHGCMILHREPKLRKVNERVVHLDEQYIREGNGTDSQEDIRRRRGSTRQTKNIALLVALANTIEQGTVSSSAVEGYIVATCHLFWHPRHVYERARQGAIILREISRFQSENGYSHWPVLFAGDFNSQPTEALYSLLVGDPLTPVQILELELSRVIHSSIDPSVKASMGVSNSTDGYDENEEDYNEEGAAQDASPTTPTRSEGQQAQTGHKGQSETTKDPDRVLTNHRPAVPSDGLLSTPELVKLFRNYKLRSAYGDSYAKIFVPSEGGENTFGSREASEAVQVVRKGRDEPKWTCFTEYWKLTLDYIFICDPPPQTELDFIPPKSPRGEIIGLLKTHRAEDLEPGLPKLGVCASDHIALCAEIDY</sequence>
<dbReference type="PANTHER" id="PTHR12121:SF45">
    <property type="entry name" value="NOCTURNIN"/>
    <property type="match status" value="1"/>
</dbReference>
<evidence type="ECO:0000256" key="3">
    <source>
        <dbReference type="SAM" id="MobiDB-lite"/>
    </source>
</evidence>
<dbReference type="InterPro" id="IPR005135">
    <property type="entry name" value="Endo/exonuclease/phosphatase"/>
</dbReference>
<dbReference type="InterPro" id="IPR036691">
    <property type="entry name" value="Endo/exonu/phosph_ase_sf"/>
</dbReference>
<dbReference type="Proteomes" id="UP000886523">
    <property type="component" value="Unassembled WGS sequence"/>
</dbReference>
<dbReference type="SUPFAM" id="SSF56219">
    <property type="entry name" value="DNase I-like"/>
    <property type="match status" value="1"/>
</dbReference>
<comment type="caution">
    <text evidence="5">The sequence shown here is derived from an EMBL/GenBank/DDBJ whole genome shotgun (WGS) entry which is preliminary data.</text>
</comment>
<dbReference type="Gene3D" id="3.60.10.10">
    <property type="entry name" value="Endonuclease/exonuclease/phosphatase"/>
    <property type="match status" value="1"/>
</dbReference>
<keyword evidence="2" id="KW-0378">Hydrolase</keyword>
<organism evidence="5 6">
    <name type="scientific">Hydnum rufescens UP504</name>
    <dbReference type="NCBI Taxonomy" id="1448309"/>
    <lineage>
        <taxon>Eukaryota</taxon>
        <taxon>Fungi</taxon>
        <taxon>Dikarya</taxon>
        <taxon>Basidiomycota</taxon>
        <taxon>Agaricomycotina</taxon>
        <taxon>Agaricomycetes</taxon>
        <taxon>Cantharellales</taxon>
        <taxon>Hydnaceae</taxon>
        <taxon>Hydnum</taxon>
    </lineage>
</organism>
<dbReference type="GO" id="GO:0000175">
    <property type="term" value="F:3'-5'-RNA exonuclease activity"/>
    <property type="evidence" value="ECO:0007669"/>
    <property type="project" value="TreeGrafter"/>
</dbReference>